<feature type="transmembrane region" description="Helical" evidence="2">
    <location>
        <begin position="87"/>
        <end position="110"/>
    </location>
</feature>
<dbReference type="SUPFAM" id="SSF81995">
    <property type="entry name" value="beta-sandwich domain of Sec23/24"/>
    <property type="match status" value="1"/>
</dbReference>
<evidence type="ECO:0000256" key="2">
    <source>
        <dbReference type="SAM" id="Phobius"/>
    </source>
</evidence>
<feature type="transmembrane region" description="Helical" evidence="2">
    <location>
        <begin position="197"/>
        <end position="216"/>
    </location>
</feature>
<feature type="compositionally biased region" description="Low complexity" evidence="1">
    <location>
        <begin position="9"/>
        <end position="47"/>
    </location>
</feature>
<dbReference type="AlphaFoldDB" id="A0AAI8AM87"/>
<dbReference type="EMBL" id="CP003914">
    <property type="protein sequence ID" value="AFX74038.1"/>
    <property type="molecule type" value="Genomic_DNA"/>
</dbReference>
<reference evidence="3 4" key="1">
    <citation type="journal article" date="2013" name="Genome Announc.">
        <title>Complete Genome Sequence of Mycoplasma hyorhinis Strain SK76.</title>
        <authorList>
            <person name="Goodison S."/>
            <person name="Urquidi V."/>
            <person name="Kumar D."/>
            <person name="Reyes L."/>
            <person name="Rosser C.J."/>
        </authorList>
    </citation>
    <scope>NUCLEOTIDE SEQUENCE [LARGE SCALE GENOMIC DNA]</scope>
    <source>
        <strain evidence="3 4">SK76</strain>
    </source>
</reference>
<feature type="transmembrane region" description="Helical" evidence="2">
    <location>
        <begin position="130"/>
        <end position="148"/>
    </location>
</feature>
<organism evidence="3 4">
    <name type="scientific">Mesomycoplasma hyorhinis SK76</name>
    <dbReference type="NCBI Taxonomy" id="1118964"/>
    <lineage>
        <taxon>Bacteria</taxon>
        <taxon>Bacillati</taxon>
        <taxon>Mycoplasmatota</taxon>
        <taxon>Mycoplasmoidales</taxon>
        <taxon>Metamycoplasmataceae</taxon>
        <taxon>Mesomycoplasma</taxon>
    </lineage>
</organism>
<evidence type="ECO:0000313" key="4">
    <source>
        <dbReference type="Proteomes" id="UP000009399"/>
    </source>
</evidence>
<keyword evidence="2" id="KW-0812">Transmembrane</keyword>
<feature type="transmembrane region" description="Helical" evidence="2">
    <location>
        <begin position="252"/>
        <end position="275"/>
    </location>
</feature>
<evidence type="ECO:0000256" key="1">
    <source>
        <dbReference type="SAM" id="MobiDB-lite"/>
    </source>
</evidence>
<sequence>MFKKNNKSQNYQPNFPQPTNNQPYPSQQYPQYPQGQYPQQSYPPQYASQSPYPTNYGQFPNGLDNENRIKNIEKEVKKIFGSETRILLWQMIISLICLAFLGFVIVTRFLETKYPSEAVNKFFSNNQYSQWFLIFPIVLAILFLFSFVKSAIDRGSTKKAIKIFKDQLMANSIVFTMPGTLPNIVKKLTLKQVTRSWIAAYFVTAGLIFASVLFFLSTVQIKEPTSNTEQILQGIQKIVSEFLTKHFKNPQLVGILMYVAVGIVFVLGLINYLVIRKRLANIDAVFGQVYRREIDIDRIRSKRHFICFVVYFVLILFPVVIVVLLLRKRRAKK</sequence>
<gene>
    <name evidence="3" type="ORF">MOS_106</name>
</gene>
<dbReference type="RefSeq" id="WP_015084013.1">
    <property type="nucleotide sequence ID" value="NC_019552.1"/>
</dbReference>
<dbReference type="Proteomes" id="UP000009399">
    <property type="component" value="Chromosome"/>
</dbReference>
<accession>A0AAI8AM87</accession>
<keyword evidence="2" id="KW-0472">Membrane</keyword>
<proteinExistence type="predicted"/>
<protein>
    <submittedName>
        <fullName evidence="3">Uncharacterized protein</fullName>
    </submittedName>
</protein>
<evidence type="ECO:0000313" key="3">
    <source>
        <dbReference type="EMBL" id="AFX74038.1"/>
    </source>
</evidence>
<keyword evidence="2" id="KW-1133">Transmembrane helix</keyword>
<dbReference type="InterPro" id="IPR059214">
    <property type="entry name" value="MSC_0882-like"/>
</dbReference>
<dbReference type="KEGG" id="mhs:MOS_106"/>
<dbReference type="NCBIfam" id="NF045846">
    <property type="entry name" value="MSC0882_dom"/>
    <property type="match status" value="1"/>
</dbReference>
<name>A0AAI8AM87_MESHY</name>
<feature type="transmembrane region" description="Helical" evidence="2">
    <location>
        <begin position="303"/>
        <end position="326"/>
    </location>
</feature>
<feature type="region of interest" description="Disordered" evidence="1">
    <location>
        <begin position="1"/>
        <end position="47"/>
    </location>
</feature>